<comment type="caution">
    <text evidence="1">The sequence shown here is derived from an EMBL/GenBank/DDBJ whole genome shotgun (WGS) entry which is preliminary data.</text>
</comment>
<dbReference type="SUPFAM" id="SSF53448">
    <property type="entry name" value="Nucleotide-diphospho-sugar transferases"/>
    <property type="match status" value="1"/>
</dbReference>
<protein>
    <recommendedName>
        <fullName evidence="2">Glycosyltransferase 2-like domain-containing protein</fullName>
    </recommendedName>
</protein>
<evidence type="ECO:0000313" key="1">
    <source>
        <dbReference type="EMBL" id="KAA6333311.1"/>
    </source>
</evidence>
<dbReference type="InterPro" id="IPR029044">
    <property type="entry name" value="Nucleotide-diphossugar_trans"/>
</dbReference>
<gene>
    <name evidence="1" type="ORF">EZS27_018257</name>
</gene>
<dbReference type="EMBL" id="SNRY01001128">
    <property type="protein sequence ID" value="KAA6333311.1"/>
    <property type="molecule type" value="Genomic_DNA"/>
</dbReference>
<accession>A0A5J4RKC3</accession>
<reference evidence="1" key="1">
    <citation type="submission" date="2019-03" db="EMBL/GenBank/DDBJ databases">
        <title>Single cell metagenomics reveals metabolic interactions within the superorganism composed of flagellate Streblomastix strix and complex community of Bacteroidetes bacteria on its surface.</title>
        <authorList>
            <person name="Treitli S.C."/>
            <person name="Kolisko M."/>
            <person name="Husnik F."/>
            <person name="Keeling P."/>
            <person name="Hampl V."/>
        </authorList>
    </citation>
    <scope>NUCLEOTIDE SEQUENCE</scope>
    <source>
        <strain evidence="1">STM</strain>
    </source>
</reference>
<dbReference type="AlphaFoldDB" id="A0A5J4RKC3"/>
<dbReference type="Gene3D" id="3.90.550.10">
    <property type="entry name" value="Spore Coat Polysaccharide Biosynthesis Protein SpsA, Chain A"/>
    <property type="match status" value="1"/>
</dbReference>
<sequence>MENLSPIVLFAFIRLDTLQKTVAALQNNYLASQSDLFVFVDGPRNEQDVESVLVVQEFCHTINGFKNIELNFNEKNIGLDVSIISGVTKIVNKYGSVIVLEDDIITARNFLNYMNQSLMFYKNDSRIMMISGFGLRVVKPFGYEYDVYMFGRSSSWGWGTWNERWNSIDWQISDWKQFRNNIKEIRSFNKWGGSDLYRMLKQYMRGRKGMWDIRVCYNMFKTKRYAIFPFVSKTQNIGFGENATHCKKVKFNRFIHDLDISDNIVFNLDENIIPNTTIIKKRLFYYSFILRLYYKIHNFLNI</sequence>
<organism evidence="1">
    <name type="scientific">termite gut metagenome</name>
    <dbReference type="NCBI Taxonomy" id="433724"/>
    <lineage>
        <taxon>unclassified sequences</taxon>
        <taxon>metagenomes</taxon>
        <taxon>organismal metagenomes</taxon>
    </lineage>
</organism>
<name>A0A5J4RKC3_9ZZZZ</name>
<evidence type="ECO:0008006" key="2">
    <source>
        <dbReference type="Google" id="ProtNLM"/>
    </source>
</evidence>
<proteinExistence type="predicted"/>